<dbReference type="AlphaFoldDB" id="A0A4Q2UBZ9"/>
<proteinExistence type="predicted"/>
<feature type="transmembrane region" description="Helical" evidence="1">
    <location>
        <begin position="431"/>
        <end position="454"/>
    </location>
</feature>
<evidence type="ECO:0000313" key="2">
    <source>
        <dbReference type="EMBL" id="RYC32385.1"/>
    </source>
</evidence>
<dbReference type="RefSeq" id="WP_129225375.1">
    <property type="nucleotide sequence ID" value="NZ_QYBB01000007.1"/>
</dbReference>
<keyword evidence="1" id="KW-1133">Transmembrane helix</keyword>
<comment type="caution">
    <text evidence="2">The sequence shown here is derived from an EMBL/GenBank/DDBJ whole genome shotgun (WGS) entry which is preliminary data.</text>
</comment>
<dbReference type="Proteomes" id="UP000290759">
    <property type="component" value="Unassembled WGS sequence"/>
</dbReference>
<reference evidence="2 3" key="2">
    <citation type="submission" date="2019-02" db="EMBL/GenBank/DDBJ databases">
        <title>'Lichenibacterium ramalinii' gen. nov. sp. nov., 'Lichenibacterium minor' gen. nov. sp. nov.</title>
        <authorList>
            <person name="Pankratov T."/>
        </authorList>
    </citation>
    <scope>NUCLEOTIDE SEQUENCE [LARGE SCALE GENOMIC DNA]</scope>
    <source>
        <strain evidence="2 3">RmlP026</strain>
    </source>
</reference>
<name>A0A4Q2UBZ9_9HYPH</name>
<keyword evidence="1" id="KW-0812">Transmembrane</keyword>
<dbReference type="SUPFAM" id="SSF141571">
    <property type="entry name" value="Pentapeptide repeat-like"/>
    <property type="match status" value="1"/>
</dbReference>
<dbReference type="InterPro" id="IPR051082">
    <property type="entry name" value="Pentapeptide-BTB/POZ_domain"/>
</dbReference>
<accession>A0A4Q2UBZ9</accession>
<organism evidence="2 3">
    <name type="scientific">Lichenibacterium minor</name>
    <dbReference type="NCBI Taxonomy" id="2316528"/>
    <lineage>
        <taxon>Bacteria</taxon>
        <taxon>Pseudomonadati</taxon>
        <taxon>Pseudomonadota</taxon>
        <taxon>Alphaproteobacteria</taxon>
        <taxon>Hyphomicrobiales</taxon>
        <taxon>Lichenihabitantaceae</taxon>
        <taxon>Lichenibacterium</taxon>
    </lineage>
</organism>
<protein>
    <submittedName>
        <fullName evidence="2">Pentapeptide repeat-containing protein</fullName>
    </submittedName>
</protein>
<evidence type="ECO:0000256" key="1">
    <source>
        <dbReference type="SAM" id="Phobius"/>
    </source>
</evidence>
<sequence>MTDPETRPAAAPPPDDGLVVRLKAGRMPLAEALRGRDLSGLLGGRDAVAPPEGASPPWWDADSRGLALSGVDLSGGRLAGAQLRGANLRGADLSDVVGRSADLGEAVLEQVRFVGADMGGTSFAGASAGEADFTDAMLEDARFAGAHLRYATLVDALLDSADFSGADLWGVRAAGAEADDASFKGARCDEADFAGANLAGVDLTGASLKKARFGGAKLRGAKFDGATMDGAHFDGADLSNASLPRLNLQTCSLKHARLAGAWLDNTRLRPEQLGGAVGEEVAKEFHAARDAYVVLEQNFRSLGNGDGASWAFRKGRLMGKLHERETALHGWAQRDWRKAARHGANWLSDAFVEWLCDYGESLWRVMRAFGTLIVLFAALYGITESLDRVTQGPAGEIKRVTENPFDLLVYSFLNMLSTSAPDIGLRPASPVIYLVTSLQGAVGIVLIGLFGYVLGNRMHR</sequence>
<dbReference type="Pfam" id="PF00805">
    <property type="entry name" value="Pentapeptide"/>
    <property type="match status" value="4"/>
</dbReference>
<dbReference type="PANTHER" id="PTHR14136">
    <property type="entry name" value="BTB_POZ DOMAIN-CONTAINING PROTEIN KCTD9"/>
    <property type="match status" value="1"/>
</dbReference>
<keyword evidence="3" id="KW-1185">Reference proteome</keyword>
<evidence type="ECO:0000313" key="3">
    <source>
        <dbReference type="Proteomes" id="UP000290759"/>
    </source>
</evidence>
<gene>
    <name evidence="2" type="ORF">D3273_08310</name>
</gene>
<dbReference type="OrthoDB" id="7908941at2"/>
<dbReference type="Gene3D" id="2.160.20.80">
    <property type="entry name" value="E3 ubiquitin-protein ligase SopA"/>
    <property type="match status" value="2"/>
</dbReference>
<dbReference type="InterPro" id="IPR001646">
    <property type="entry name" value="5peptide_repeat"/>
</dbReference>
<keyword evidence="1" id="KW-0472">Membrane</keyword>
<reference evidence="2 3" key="1">
    <citation type="submission" date="2018-12" db="EMBL/GenBank/DDBJ databases">
        <authorList>
            <person name="Grouzdev D.S."/>
            <person name="Krutkina M.S."/>
        </authorList>
    </citation>
    <scope>NUCLEOTIDE SEQUENCE [LARGE SCALE GENOMIC DNA]</scope>
    <source>
        <strain evidence="2 3">RmlP026</strain>
    </source>
</reference>
<dbReference type="EMBL" id="QYBB01000007">
    <property type="protein sequence ID" value="RYC32385.1"/>
    <property type="molecule type" value="Genomic_DNA"/>
</dbReference>
<dbReference type="PANTHER" id="PTHR14136:SF17">
    <property type="entry name" value="BTB_POZ DOMAIN-CONTAINING PROTEIN KCTD9"/>
    <property type="match status" value="1"/>
</dbReference>